<accession>A0A0D0CB71</accession>
<proteinExistence type="predicted"/>
<dbReference type="Proteomes" id="UP000053593">
    <property type="component" value="Unassembled WGS sequence"/>
</dbReference>
<dbReference type="HOGENOM" id="CLU_1855494_0_0_1"/>
<name>A0A0D0CB71_9AGAR</name>
<keyword evidence="2" id="KW-1185">Reference proteome</keyword>
<dbReference type="EMBL" id="KN834808">
    <property type="protein sequence ID" value="KIK55287.1"/>
    <property type="molecule type" value="Genomic_DNA"/>
</dbReference>
<gene>
    <name evidence="1" type="ORF">GYMLUDRAFT_880379</name>
</gene>
<sequence length="138" mass="15530">MYEPAKIPLLISLPEKPSAIASWHATTPPLAPRPVGNVRPCFIQTHHSQKQKRPERRINCRCIRVVGKIDDSGAKIRGGQWQKENGRYDEVQKVVISRDLVKGMDGQNLRRREDGMQLVERAATKESSAFGYHTGSLS</sequence>
<evidence type="ECO:0000313" key="2">
    <source>
        <dbReference type="Proteomes" id="UP000053593"/>
    </source>
</evidence>
<evidence type="ECO:0000313" key="1">
    <source>
        <dbReference type="EMBL" id="KIK55287.1"/>
    </source>
</evidence>
<organism evidence="1 2">
    <name type="scientific">Collybiopsis luxurians FD-317 M1</name>
    <dbReference type="NCBI Taxonomy" id="944289"/>
    <lineage>
        <taxon>Eukaryota</taxon>
        <taxon>Fungi</taxon>
        <taxon>Dikarya</taxon>
        <taxon>Basidiomycota</taxon>
        <taxon>Agaricomycotina</taxon>
        <taxon>Agaricomycetes</taxon>
        <taxon>Agaricomycetidae</taxon>
        <taxon>Agaricales</taxon>
        <taxon>Marasmiineae</taxon>
        <taxon>Omphalotaceae</taxon>
        <taxon>Collybiopsis</taxon>
        <taxon>Collybiopsis luxurians</taxon>
    </lineage>
</organism>
<dbReference type="AlphaFoldDB" id="A0A0D0CB71"/>
<protein>
    <submittedName>
        <fullName evidence="1">Uncharacterized protein</fullName>
    </submittedName>
</protein>
<reference evidence="1 2" key="1">
    <citation type="submission" date="2014-04" db="EMBL/GenBank/DDBJ databases">
        <title>Evolutionary Origins and Diversification of the Mycorrhizal Mutualists.</title>
        <authorList>
            <consortium name="DOE Joint Genome Institute"/>
            <consortium name="Mycorrhizal Genomics Consortium"/>
            <person name="Kohler A."/>
            <person name="Kuo A."/>
            <person name="Nagy L.G."/>
            <person name="Floudas D."/>
            <person name="Copeland A."/>
            <person name="Barry K.W."/>
            <person name="Cichocki N."/>
            <person name="Veneault-Fourrey C."/>
            <person name="LaButti K."/>
            <person name="Lindquist E.A."/>
            <person name="Lipzen A."/>
            <person name="Lundell T."/>
            <person name="Morin E."/>
            <person name="Murat C."/>
            <person name="Riley R."/>
            <person name="Ohm R."/>
            <person name="Sun H."/>
            <person name="Tunlid A."/>
            <person name="Henrissat B."/>
            <person name="Grigoriev I.V."/>
            <person name="Hibbett D.S."/>
            <person name="Martin F."/>
        </authorList>
    </citation>
    <scope>NUCLEOTIDE SEQUENCE [LARGE SCALE GENOMIC DNA]</scope>
    <source>
        <strain evidence="1 2">FD-317 M1</strain>
    </source>
</reference>